<keyword evidence="5" id="KW-0233">DNA recombination</keyword>
<comment type="caution">
    <text evidence="9">The sequence shown here is derived from an EMBL/GenBank/DDBJ whole genome shotgun (WGS) entry which is preliminary data.</text>
</comment>
<dbReference type="PANTHER" id="PTHR35604">
    <property type="entry name" value="TRANSPOSASE INSH FOR INSERTION SEQUENCE ELEMENT IS5A-RELATED"/>
    <property type="match status" value="1"/>
</dbReference>
<keyword evidence="4" id="KW-0238">DNA-binding</keyword>
<dbReference type="AlphaFoldDB" id="A0A917GJ38"/>
<evidence type="ECO:0000256" key="5">
    <source>
        <dbReference type="ARBA" id="ARBA00023172"/>
    </source>
</evidence>
<feature type="compositionally biased region" description="Basic and acidic residues" evidence="6">
    <location>
        <begin position="172"/>
        <end position="203"/>
    </location>
</feature>
<gene>
    <name evidence="9" type="ORF">GCM10011403_01060</name>
</gene>
<dbReference type="PANTHER" id="PTHR35604:SF2">
    <property type="entry name" value="TRANSPOSASE INSH FOR INSERTION SEQUENCE ELEMENT IS5A-RELATED"/>
    <property type="match status" value="1"/>
</dbReference>
<dbReference type="Proteomes" id="UP000627715">
    <property type="component" value="Unassembled WGS sequence"/>
</dbReference>
<dbReference type="RefSeq" id="WP_068812497.1">
    <property type="nucleotide sequence ID" value="NZ_BMIY01000001.1"/>
</dbReference>
<dbReference type="GO" id="GO:0004803">
    <property type="term" value="F:transposase activity"/>
    <property type="evidence" value="ECO:0007669"/>
    <property type="project" value="InterPro"/>
</dbReference>
<reference evidence="9" key="2">
    <citation type="submission" date="2020-09" db="EMBL/GenBank/DDBJ databases">
        <authorList>
            <person name="Sun Q."/>
            <person name="Zhou Y."/>
        </authorList>
    </citation>
    <scope>NUCLEOTIDE SEQUENCE</scope>
    <source>
        <strain evidence="9">CGMCC 1.15425</strain>
    </source>
</reference>
<dbReference type="OrthoDB" id="9182628at2"/>
<evidence type="ECO:0000256" key="3">
    <source>
        <dbReference type="ARBA" id="ARBA00022578"/>
    </source>
</evidence>
<dbReference type="InterPro" id="IPR002559">
    <property type="entry name" value="Transposase_11"/>
</dbReference>
<evidence type="ECO:0000256" key="2">
    <source>
        <dbReference type="ARBA" id="ARBA00010075"/>
    </source>
</evidence>
<evidence type="ECO:0000313" key="10">
    <source>
        <dbReference type="Proteomes" id="UP000627715"/>
    </source>
</evidence>
<sequence length="350" mass="39967">MRGEISPQDVLFSYRTLESRIPADHPIRKVRKVVDQALKELAPTFDDMYSSVGRPSIPPEQLIRAMLLQVLFTIRSERQLVERLDYDLMFRWFVGLGMDDEVWNHSTFSKNRDRLMVHEIDALFFDAIKKQAYAKKLMSREHFSVDGTLLEACASMKSFRPKDSSDDDDSGDDFHGQTRSNKTHESKTDPDAKQFRKSKGKESKLCHMGHIVTENRNGLIVGTEVTEAGTSKEWDADINILAQLGTRPGMTVGADKGYDTGEFVQGCRALKITPHVAAKSSRSQIDKRTTGTTGYQISQVKRKQIEECFGWMKDIGLMRKLRHCGRDKVSWIFRFTAAAYNITRMKRLMA</sequence>
<dbReference type="InterPro" id="IPR008490">
    <property type="entry name" value="Transposase_InsH_N"/>
</dbReference>
<evidence type="ECO:0000313" key="9">
    <source>
        <dbReference type="EMBL" id="GGG47813.1"/>
    </source>
</evidence>
<dbReference type="Pfam" id="PF01609">
    <property type="entry name" value="DDE_Tnp_1"/>
    <property type="match status" value="1"/>
</dbReference>
<keyword evidence="3" id="KW-0815">Transposition</keyword>
<comment type="similarity">
    <text evidence="2">Belongs to the transposase 11 family.</text>
</comment>
<reference evidence="9" key="1">
    <citation type="journal article" date="2014" name="Int. J. Syst. Evol. Microbiol.">
        <title>Complete genome sequence of Corynebacterium casei LMG S-19264T (=DSM 44701T), isolated from a smear-ripened cheese.</title>
        <authorList>
            <consortium name="US DOE Joint Genome Institute (JGI-PGF)"/>
            <person name="Walter F."/>
            <person name="Albersmeier A."/>
            <person name="Kalinowski J."/>
            <person name="Ruckert C."/>
        </authorList>
    </citation>
    <scope>NUCLEOTIDE SEQUENCE</scope>
    <source>
        <strain evidence="9">CGMCC 1.15425</strain>
    </source>
</reference>
<feature type="domain" description="Transposase IS4-like" evidence="7">
    <location>
        <begin position="141"/>
        <end position="342"/>
    </location>
</feature>
<evidence type="ECO:0000256" key="1">
    <source>
        <dbReference type="ARBA" id="ARBA00003544"/>
    </source>
</evidence>
<feature type="region of interest" description="Disordered" evidence="6">
    <location>
        <begin position="159"/>
        <end position="203"/>
    </location>
</feature>
<dbReference type="NCBIfam" id="NF033581">
    <property type="entry name" value="transpos_IS5_4"/>
    <property type="match status" value="1"/>
</dbReference>
<keyword evidence="10" id="KW-1185">Reference proteome</keyword>
<protein>
    <submittedName>
        <fullName evidence="9">DDE transposase</fullName>
    </submittedName>
</protein>
<dbReference type="EMBL" id="BMIY01000001">
    <property type="protein sequence ID" value="GGG47813.1"/>
    <property type="molecule type" value="Genomic_DNA"/>
</dbReference>
<comment type="function">
    <text evidence="1">Involved in the transposition of the insertion sequence IS5.</text>
</comment>
<name>A0A917GJ38_9GAMM</name>
<organism evidence="9 10">
    <name type="scientific">Pseudohongiella nitratireducens</name>
    <dbReference type="NCBI Taxonomy" id="1768907"/>
    <lineage>
        <taxon>Bacteria</taxon>
        <taxon>Pseudomonadati</taxon>
        <taxon>Pseudomonadota</taxon>
        <taxon>Gammaproteobacteria</taxon>
        <taxon>Pseudomonadales</taxon>
        <taxon>Pseudohongiellaceae</taxon>
        <taxon>Pseudohongiella</taxon>
    </lineage>
</organism>
<evidence type="ECO:0000256" key="4">
    <source>
        <dbReference type="ARBA" id="ARBA00023125"/>
    </source>
</evidence>
<evidence type="ECO:0000259" key="8">
    <source>
        <dbReference type="Pfam" id="PF05598"/>
    </source>
</evidence>
<feature type="domain" description="Transposase InsH N-terminal" evidence="8">
    <location>
        <begin position="16"/>
        <end position="114"/>
    </location>
</feature>
<dbReference type="GO" id="GO:0003677">
    <property type="term" value="F:DNA binding"/>
    <property type="evidence" value="ECO:0007669"/>
    <property type="project" value="UniProtKB-KW"/>
</dbReference>
<proteinExistence type="inferred from homology"/>
<evidence type="ECO:0000259" key="7">
    <source>
        <dbReference type="Pfam" id="PF01609"/>
    </source>
</evidence>
<accession>A0A917GJ38</accession>
<dbReference type="GO" id="GO:0006313">
    <property type="term" value="P:DNA transposition"/>
    <property type="evidence" value="ECO:0007669"/>
    <property type="project" value="InterPro"/>
</dbReference>
<evidence type="ECO:0000256" key="6">
    <source>
        <dbReference type="SAM" id="MobiDB-lite"/>
    </source>
</evidence>
<dbReference type="Pfam" id="PF05598">
    <property type="entry name" value="DUF772"/>
    <property type="match status" value="1"/>
</dbReference>
<dbReference type="InterPro" id="IPR047959">
    <property type="entry name" value="Transpos_IS5"/>
</dbReference>